<reference evidence="5" key="1">
    <citation type="journal article" date="2015" name="Genom Data">
        <title>Draft genome sequences of Phytophthora kernoviae and Phytophthora ramorum lineage EU2 from Scotland.</title>
        <authorList>
            <person name="Sambles C."/>
            <person name="Schlenzig A."/>
            <person name="O'Neill P."/>
            <person name="Grant M."/>
            <person name="Studholme D.J."/>
        </authorList>
    </citation>
    <scope>NUCLEOTIDE SEQUENCE</scope>
    <source>
        <strain evidence="5">00238/432</strain>
    </source>
</reference>
<dbReference type="InterPro" id="IPR011006">
    <property type="entry name" value="CheY-like_superfamily"/>
</dbReference>
<feature type="domain" description="HTH luxR-type" evidence="3">
    <location>
        <begin position="134"/>
        <end position="199"/>
    </location>
</feature>
<gene>
    <name evidence="5" type="ORF">G195_002642</name>
</gene>
<dbReference type="PANTHER" id="PTHR43214:SF42">
    <property type="entry name" value="TRANSCRIPTIONAL REGULATORY PROTEIN DESR"/>
    <property type="match status" value="1"/>
</dbReference>
<name>A0A8J4SQS4_9STRA</name>
<evidence type="ECO:0000313" key="6">
    <source>
        <dbReference type="Proteomes" id="UP000702964"/>
    </source>
</evidence>
<dbReference type="GO" id="GO:0003677">
    <property type="term" value="F:DNA binding"/>
    <property type="evidence" value="ECO:0007669"/>
    <property type="project" value="UniProtKB-KW"/>
</dbReference>
<dbReference type="GO" id="GO:0006355">
    <property type="term" value="P:regulation of DNA-templated transcription"/>
    <property type="evidence" value="ECO:0007669"/>
    <property type="project" value="InterPro"/>
</dbReference>
<dbReference type="Pfam" id="PF00072">
    <property type="entry name" value="Response_reg"/>
    <property type="match status" value="1"/>
</dbReference>
<dbReference type="SUPFAM" id="SSF46894">
    <property type="entry name" value="C-terminal effector domain of the bipartite response regulators"/>
    <property type="match status" value="1"/>
</dbReference>
<evidence type="ECO:0000256" key="1">
    <source>
        <dbReference type="ARBA" id="ARBA00023125"/>
    </source>
</evidence>
<evidence type="ECO:0008006" key="7">
    <source>
        <dbReference type="Google" id="ProtNLM"/>
    </source>
</evidence>
<dbReference type="GO" id="GO:0000160">
    <property type="term" value="P:phosphorelay signal transduction system"/>
    <property type="evidence" value="ECO:0007669"/>
    <property type="project" value="InterPro"/>
</dbReference>
<dbReference type="PROSITE" id="PS50043">
    <property type="entry name" value="HTH_LUXR_2"/>
    <property type="match status" value="1"/>
</dbReference>
<dbReference type="InterPro" id="IPR039420">
    <property type="entry name" value="WalR-like"/>
</dbReference>
<dbReference type="PROSITE" id="PS50110">
    <property type="entry name" value="RESPONSE_REGULATORY"/>
    <property type="match status" value="1"/>
</dbReference>
<organism evidence="5 6">
    <name type="scientific">Phytophthora kernoviae 00238/432</name>
    <dbReference type="NCBI Taxonomy" id="1284355"/>
    <lineage>
        <taxon>Eukaryota</taxon>
        <taxon>Sar</taxon>
        <taxon>Stramenopiles</taxon>
        <taxon>Oomycota</taxon>
        <taxon>Peronosporomycetes</taxon>
        <taxon>Peronosporales</taxon>
        <taxon>Peronosporaceae</taxon>
        <taxon>Phytophthora</taxon>
    </lineage>
</organism>
<comment type="caution">
    <text evidence="5">The sequence shown here is derived from an EMBL/GenBank/DDBJ whole genome shotgun (WGS) entry which is preliminary data.</text>
</comment>
<feature type="domain" description="Response regulatory" evidence="4">
    <location>
        <begin position="4"/>
        <end position="120"/>
    </location>
</feature>
<protein>
    <recommendedName>
        <fullName evidence="7">Response regulatory domain-containing protein</fullName>
    </recommendedName>
</protein>
<dbReference type="InterPro" id="IPR016032">
    <property type="entry name" value="Sig_transdc_resp-reg_C-effctor"/>
</dbReference>
<evidence type="ECO:0000259" key="4">
    <source>
        <dbReference type="PROSITE" id="PS50110"/>
    </source>
</evidence>
<keyword evidence="1" id="KW-0238">DNA-binding</keyword>
<dbReference type="SMART" id="SM00421">
    <property type="entry name" value="HTH_LUXR"/>
    <property type="match status" value="1"/>
</dbReference>
<dbReference type="InterPro" id="IPR001789">
    <property type="entry name" value="Sig_transdc_resp-reg_receiver"/>
</dbReference>
<feature type="modified residue" description="4-aspartylphosphate" evidence="2">
    <location>
        <position position="55"/>
    </location>
</feature>
<dbReference type="SMART" id="SM00448">
    <property type="entry name" value="REC"/>
    <property type="match status" value="1"/>
</dbReference>
<dbReference type="AlphaFoldDB" id="A0A8J4SQS4"/>
<dbReference type="CDD" id="cd06170">
    <property type="entry name" value="LuxR_C_like"/>
    <property type="match status" value="1"/>
</dbReference>
<dbReference type="Pfam" id="PF00196">
    <property type="entry name" value="GerE"/>
    <property type="match status" value="1"/>
</dbReference>
<dbReference type="SUPFAM" id="SSF52172">
    <property type="entry name" value="CheY-like"/>
    <property type="match status" value="1"/>
</dbReference>
<evidence type="ECO:0000259" key="3">
    <source>
        <dbReference type="PROSITE" id="PS50043"/>
    </source>
</evidence>
<dbReference type="PRINTS" id="PR00038">
    <property type="entry name" value="HTHLUXR"/>
</dbReference>
<evidence type="ECO:0000256" key="2">
    <source>
        <dbReference type="PROSITE-ProRule" id="PRU00169"/>
    </source>
</evidence>
<accession>A0A8J4SQS4</accession>
<sequence>MSERLNLIDDQRMLRGALASLLDLEDDLEVIGEAGNGEEALKQIGSLQPDLCLMDIEMPVMSGLDVAERIQQLGLPCRIIILTTFARPGFLERAIQAGVQGYLLKDEPSDRLAGAIRRVMNGGREVSPELVFGAAKEINPLTEREKEVLKLAATGMNANHIAASLHLSYGTVRNYLSEAFNKLDAKNRIEAVSIAEEKGWL</sequence>
<dbReference type="CDD" id="cd19930">
    <property type="entry name" value="REC_DesR-like"/>
    <property type="match status" value="1"/>
</dbReference>
<dbReference type="EMBL" id="AOFI03000025">
    <property type="protein sequence ID" value="KAF4324088.1"/>
    <property type="molecule type" value="Genomic_DNA"/>
</dbReference>
<keyword evidence="2" id="KW-0597">Phosphoprotein</keyword>
<dbReference type="Proteomes" id="UP000702964">
    <property type="component" value="Unassembled WGS sequence"/>
</dbReference>
<evidence type="ECO:0000313" key="5">
    <source>
        <dbReference type="EMBL" id="KAF4324088.1"/>
    </source>
</evidence>
<dbReference type="PANTHER" id="PTHR43214">
    <property type="entry name" value="TWO-COMPONENT RESPONSE REGULATOR"/>
    <property type="match status" value="1"/>
</dbReference>
<reference evidence="5" key="2">
    <citation type="submission" date="2020-02" db="EMBL/GenBank/DDBJ databases">
        <authorList>
            <person name="Studholme D.J."/>
        </authorList>
    </citation>
    <scope>NUCLEOTIDE SEQUENCE</scope>
    <source>
        <strain evidence="5">00238/432</strain>
    </source>
</reference>
<dbReference type="InterPro" id="IPR000792">
    <property type="entry name" value="Tscrpt_reg_LuxR_C"/>
</dbReference>
<dbReference type="Gene3D" id="3.40.50.2300">
    <property type="match status" value="1"/>
</dbReference>
<proteinExistence type="predicted"/>